<name>A0ABV8X4D8_9LACT</name>
<evidence type="ECO:0000313" key="3">
    <source>
        <dbReference type="Proteomes" id="UP001595817"/>
    </source>
</evidence>
<dbReference type="PANTHER" id="PTHR33990">
    <property type="entry name" value="PROTEIN YJDN-RELATED"/>
    <property type="match status" value="1"/>
</dbReference>
<proteinExistence type="predicted"/>
<keyword evidence="3" id="KW-1185">Reference proteome</keyword>
<evidence type="ECO:0000259" key="1">
    <source>
        <dbReference type="Pfam" id="PF06983"/>
    </source>
</evidence>
<accession>A0ABV8X4D8</accession>
<dbReference type="SUPFAM" id="SSF54593">
    <property type="entry name" value="Glyoxalase/Bleomycin resistance protein/Dihydroxybiphenyl dioxygenase"/>
    <property type="match status" value="1"/>
</dbReference>
<feature type="domain" description="PhnB-like" evidence="1">
    <location>
        <begin position="5"/>
        <end position="131"/>
    </location>
</feature>
<organism evidence="2 3">
    <name type="scientific">Chungangia koreensis</name>
    <dbReference type="NCBI Taxonomy" id="752657"/>
    <lineage>
        <taxon>Bacteria</taxon>
        <taxon>Bacillati</taxon>
        <taxon>Bacillota</taxon>
        <taxon>Bacilli</taxon>
        <taxon>Lactobacillales</taxon>
        <taxon>Chungangia</taxon>
    </lineage>
</organism>
<evidence type="ECO:0000313" key="2">
    <source>
        <dbReference type="EMBL" id="MFC4410798.1"/>
    </source>
</evidence>
<dbReference type="RefSeq" id="WP_378155050.1">
    <property type="nucleotide sequence ID" value="NZ_JBHSEC010000019.1"/>
</dbReference>
<dbReference type="EMBL" id="JBHSEC010000019">
    <property type="protein sequence ID" value="MFC4410798.1"/>
    <property type="molecule type" value="Genomic_DNA"/>
</dbReference>
<dbReference type="InterPro" id="IPR029068">
    <property type="entry name" value="Glyas_Bleomycin-R_OHBP_Dase"/>
</dbReference>
<dbReference type="Pfam" id="PF06983">
    <property type="entry name" value="3-dmu-9_3-mt"/>
    <property type="match status" value="1"/>
</dbReference>
<protein>
    <submittedName>
        <fullName evidence="2">VOC family protein</fullName>
    </submittedName>
</protein>
<comment type="caution">
    <text evidence="2">The sequence shown here is derived from an EMBL/GenBank/DDBJ whole genome shotgun (WGS) entry which is preliminary data.</text>
</comment>
<dbReference type="PANTHER" id="PTHR33990:SF1">
    <property type="entry name" value="PROTEIN YJDN"/>
    <property type="match status" value="1"/>
</dbReference>
<dbReference type="Proteomes" id="UP001595817">
    <property type="component" value="Unassembled WGS sequence"/>
</dbReference>
<reference evidence="3" key="1">
    <citation type="journal article" date="2019" name="Int. J. Syst. Evol. Microbiol.">
        <title>The Global Catalogue of Microorganisms (GCM) 10K type strain sequencing project: providing services to taxonomists for standard genome sequencing and annotation.</title>
        <authorList>
            <consortium name="The Broad Institute Genomics Platform"/>
            <consortium name="The Broad Institute Genome Sequencing Center for Infectious Disease"/>
            <person name="Wu L."/>
            <person name="Ma J."/>
        </authorList>
    </citation>
    <scope>NUCLEOTIDE SEQUENCE [LARGE SCALE GENOMIC DNA]</scope>
    <source>
        <strain evidence="3">CCUG 59778</strain>
    </source>
</reference>
<dbReference type="InterPro" id="IPR028973">
    <property type="entry name" value="PhnB-like"/>
</dbReference>
<dbReference type="Gene3D" id="3.10.180.10">
    <property type="entry name" value="2,3-Dihydroxybiphenyl 1,2-Dioxygenase, domain 1"/>
    <property type="match status" value="1"/>
</dbReference>
<gene>
    <name evidence="2" type="ORF">ACFOZY_10265</name>
</gene>
<sequence length="136" mass="15464">MKGPVTPYLTFYGQAREAAEFYSRVFGMEIVELNTYGDSNFPTPPNADDLIIHGHLKKGQMEFMMADSSENKTLMSQNGISLVIECESGEEAEQFYNGLTEDGTVLMELQDTFWGAKYGKVRDKYGFVWDLNYVKE</sequence>
<dbReference type="CDD" id="cd06588">
    <property type="entry name" value="PhnB_like"/>
    <property type="match status" value="1"/>
</dbReference>